<feature type="region of interest" description="Disordered" evidence="1">
    <location>
        <begin position="109"/>
        <end position="135"/>
    </location>
</feature>
<keyword evidence="2" id="KW-0812">Transmembrane</keyword>
<gene>
    <name evidence="4" type="ORF">MJA45_21055</name>
</gene>
<sequence length="271" mass="28710">MNGPGRERTAGGQVSLAVRRIHHGLAVPDGEEAWGRMQERLARERRGSRLRPVFSQALAAASLAALLIGAAAGSFALGPAAAETFWFHVGRKVQDGAVHLWYGRDGDRETARAKTAAPPAQGEGEATSSGAGQPAVQRSVVPARPVEMSVPEAVERWKLPAPARLPEGFAPDTAQLTPDGEEGLKQALLLYRNGDRAVLFLYTRSASGQPEGVYSFGGKAQAREIEINGSPGTLLPGDGYVTVQWPSAYAVLQVSGPLTEEEAVEVARSVR</sequence>
<evidence type="ECO:0000313" key="5">
    <source>
        <dbReference type="Proteomes" id="UP001305702"/>
    </source>
</evidence>
<feature type="transmembrane region" description="Helical" evidence="2">
    <location>
        <begin position="53"/>
        <end position="77"/>
    </location>
</feature>
<dbReference type="AlphaFoldDB" id="A0AA96RC31"/>
<dbReference type="EMBL" id="CP130318">
    <property type="protein sequence ID" value="WNQ10090.1"/>
    <property type="molecule type" value="Genomic_DNA"/>
</dbReference>
<dbReference type="RefSeq" id="WP_315603864.1">
    <property type="nucleotide sequence ID" value="NZ_CP130318.1"/>
</dbReference>
<protein>
    <submittedName>
        <fullName evidence="4">DUF4367 domain-containing protein</fullName>
    </submittedName>
</protein>
<keyword evidence="5" id="KW-1185">Reference proteome</keyword>
<dbReference type="InterPro" id="IPR025377">
    <property type="entry name" value="DUF4367"/>
</dbReference>
<evidence type="ECO:0000256" key="2">
    <source>
        <dbReference type="SAM" id="Phobius"/>
    </source>
</evidence>
<name>A0AA96RC31_9BACL</name>
<dbReference type="Proteomes" id="UP001305702">
    <property type="component" value="Chromosome"/>
</dbReference>
<accession>A0AA96RC31</accession>
<keyword evidence="2" id="KW-0472">Membrane</keyword>
<evidence type="ECO:0000259" key="3">
    <source>
        <dbReference type="Pfam" id="PF14285"/>
    </source>
</evidence>
<reference evidence="4 5" key="1">
    <citation type="submission" date="2022-02" db="EMBL/GenBank/DDBJ databases">
        <title>Paenibacillus sp. MBLB1776 Whole Genome Shotgun Sequencing.</title>
        <authorList>
            <person name="Hwang C.Y."/>
            <person name="Cho E.-S."/>
            <person name="Seo M.-J."/>
        </authorList>
    </citation>
    <scope>NUCLEOTIDE SEQUENCE [LARGE SCALE GENOMIC DNA]</scope>
    <source>
        <strain evidence="4 5">MBLB1776</strain>
    </source>
</reference>
<organism evidence="4 5">
    <name type="scientific">Paenibacillus aurantius</name>
    <dbReference type="NCBI Taxonomy" id="2918900"/>
    <lineage>
        <taxon>Bacteria</taxon>
        <taxon>Bacillati</taxon>
        <taxon>Bacillota</taxon>
        <taxon>Bacilli</taxon>
        <taxon>Bacillales</taxon>
        <taxon>Paenibacillaceae</taxon>
        <taxon>Paenibacillus</taxon>
    </lineage>
</organism>
<evidence type="ECO:0000313" key="4">
    <source>
        <dbReference type="EMBL" id="WNQ10090.1"/>
    </source>
</evidence>
<evidence type="ECO:0000256" key="1">
    <source>
        <dbReference type="SAM" id="MobiDB-lite"/>
    </source>
</evidence>
<proteinExistence type="predicted"/>
<feature type="domain" description="DUF4367" evidence="3">
    <location>
        <begin position="164"/>
        <end position="270"/>
    </location>
</feature>
<dbReference type="Pfam" id="PF14285">
    <property type="entry name" value="DUF4367"/>
    <property type="match status" value="1"/>
</dbReference>
<keyword evidence="2" id="KW-1133">Transmembrane helix</keyword>
<dbReference type="KEGG" id="paun:MJA45_21055"/>